<dbReference type="AlphaFoldDB" id="A0A1Y2DS75"/>
<evidence type="ECO:0000313" key="2">
    <source>
        <dbReference type="Proteomes" id="UP000193689"/>
    </source>
</evidence>
<dbReference type="EMBL" id="MCFJ01000009">
    <property type="protein sequence ID" value="ORY62121.1"/>
    <property type="molecule type" value="Genomic_DNA"/>
</dbReference>
<dbReference type="STRING" id="1141098.A0A1Y2DS75"/>
<evidence type="ECO:0000313" key="1">
    <source>
        <dbReference type="EMBL" id="ORY62121.1"/>
    </source>
</evidence>
<dbReference type="OrthoDB" id="1658288at2759"/>
<dbReference type="Proteomes" id="UP000193689">
    <property type="component" value="Unassembled WGS sequence"/>
</dbReference>
<proteinExistence type="predicted"/>
<dbReference type="RefSeq" id="XP_040713957.1">
    <property type="nucleotide sequence ID" value="XM_040854331.1"/>
</dbReference>
<reference evidence="1 2" key="1">
    <citation type="submission" date="2016-07" db="EMBL/GenBank/DDBJ databases">
        <title>Pervasive Adenine N6-methylation of Active Genes in Fungi.</title>
        <authorList>
            <consortium name="DOE Joint Genome Institute"/>
            <person name="Mondo S.J."/>
            <person name="Dannebaum R.O."/>
            <person name="Kuo R.C."/>
            <person name="Labutti K."/>
            <person name="Haridas S."/>
            <person name="Kuo A."/>
            <person name="Salamov A."/>
            <person name="Ahrendt S.R."/>
            <person name="Lipzen A."/>
            <person name="Sullivan W."/>
            <person name="Andreopoulos W.B."/>
            <person name="Clum A."/>
            <person name="Lindquist E."/>
            <person name="Daum C."/>
            <person name="Ramamoorthy G.K."/>
            <person name="Gryganskyi A."/>
            <person name="Culley D."/>
            <person name="Magnuson J.K."/>
            <person name="James T.Y."/>
            <person name="O'Malley M.A."/>
            <person name="Stajich J.E."/>
            <person name="Spatafora J.W."/>
            <person name="Visel A."/>
            <person name="Grigoriev I.V."/>
        </authorList>
    </citation>
    <scope>NUCLEOTIDE SEQUENCE [LARGE SCALE GENOMIC DNA]</scope>
    <source>
        <strain evidence="1 2">CBS 129021</strain>
    </source>
</reference>
<gene>
    <name evidence="1" type="ORF">BCR38DRAFT_233197</name>
</gene>
<name>A0A1Y2DS75_9PEZI</name>
<dbReference type="GeneID" id="63770543"/>
<dbReference type="InParanoid" id="A0A1Y2DS75"/>
<sequence length="92" mass="10150">MSPFGKNLKNLGETLIKISTDTEQAAERFEKTVVRINGLSGLYFRFNARGLEKVGLEDHKSLCMIAAATNSYLNEHETLQKLNAFAAATPCT</sequence>
<protein>
    <submittedName>
        <fullName evidence="1">Uncharacterized protein</fullName>
    </submittedName>
</protein>
<comment type="caution">
    <text evidence="1">The sequence shown here is derived from an EMBL/GenBank/DDBJ whole genome shotgun (WGS) entry which is preliminary data.</text>
</comment>
<organism evidence="1 2">
    <name type="scientific">Pseudomassariella vexata</name>
    <dbReference type="NCBI Taxonomy" id="1141098"/>
    <lineage>
        <taxon>Eukaryota</taxon>
        <taxon>Fungi</taxon>
        <taxon>Dikarya</taxon>
        <taxon>Ascomycota</taxon>
        <taxon>Pezizomycotina</taxon>
        <taxon>Sordariomycetes</taxon>
        <taxon>Xylariomycetidae</taxon>
        <taxon>Amphisphaeriales</taxon>
        <taxon>Pseudomassariaceae</taxon>
        <taxon>Pseudomassariella</taxon>
    </lineage>
</organism>
<accession>A0A1Y2DS75</accession>
<keyword evidence="2" id="KW-1185">Reference proteome</keyword>